<dbReference type="EMBL" id="DVNC01000032">
    <property type="protein sequence ID" value="HIU53461.1"/>
    <property type="molecule type" value="Genomic_DNA"/>
</dbReference>
<gene>
    <name evidence="1" type="ORF">IAD20_05215</name>
</gene>
<dbReference type="InterPro" id="IPR035919">
    <property type="entry name" value="EAL_sf"/>
</dbReference>
<dbReference type="SUPFAM" id="SSF141868">
    <property type="entry name" value="EAL domain-like"/>
    <property type="match status" value="1"/>
</dbReference>
<reference evidence="1" key="1">
    <citation type="submission" date="2020-10" db="EMBL/GenBank/DDBJ databases">
        <authorList>
            <person name="Gilroy R."/>
        </authorList>
    </citation>
    <scope>NUCLEOTIDE SEQUENCE</scope>
    <source>
        <strain evidence="1">ChiW3-316</strain>
    </source>
</reference>
<name>A0A9D1M4F1_9PROT</name>
<proteinExistence type="predicted"/>
<reference evidence="1" key="2">
    <citation type="journal article" date="2021" name="PeerJ">
        <title>Extensive microbial diversity within the chicken gut microbiome revealed by metagenomics and culture.</title>
        <authorList>
            <person name="Gilroy R."/>
            <person name="Ravi A."/>
            <person name="Getino M."/>
            <person name="Pursley I."/>
            <person name="Horton D.L."/>
            <person name="Alikhan N.F."/>
            <person name="Baker D."/>
            <person name="Gharbi K."/>
            <person name="Hall N."/>
            <person name="Watson M."/>
            <person name="Adriaenssens E.M."/>
            <person name="Foster-Nyarko E."/>
            <person name="Jarju S."/>
            <person name="Secka A."/>
            <person name="Antonio M."/>
            <person name="Oren A."/>
            <person name="Chaudhuri R.R."/>
            <person name="La Ragione R."/>
            <person name="Hildebrand F."/>
            <person name="Pallen M.J."/>
        </authorList>
    </citation>
    <scope>NUCLEOTIDE SEQUENCE</scope>
    <source>
        <strain evidence="1">ChiW3-316</strain>
    </source>
</reference>
<organism evidence="1 2">
    <name type="scientific">Candidatus Scatocola faecipullorum</name>
    <dbReference type="NCBI Taxonomy" id="2840917"/>
    <lineage>
        <taxon>Bacteria</taxon>
        <taxon>Pseudomonadati</taxon>
        <taxon>Pseudomonadota</taxon>
        <taxon>Alphaproteobacteria</taxon>
        <taxon>Rhodospirillales</taxon>
        <taxon>Rhodospirillaceae</taxon>
        <taxon>Rhodospirillaceae incertae sedis</taxon>
        <taxon>Candidatus Scatocola</taxon>
    </lineage>
</organism>
<accession>A0A9D1M4F1</accession>
<dbReference type="AlphaFoldDB" id="A0A9D1M4F1"/>
<dbReference type="Gene3D" id="3.20.20.450">
    <property type="entry name" value="EAL domain"/>
    <property type="match status" value="1"/>
</dbReference>
<sequence length="437" mass="49471">MKIVRISAESMSRQQSTKNERYLLDALDRISKNSYGYAVLYVSISKLKPKHRHPDFVKILARLFDSVVGNARGYFFIMSNGDFVILGKNITQETVDEAVAKLRQGLSADPILHGKDSSEFATVFEFPANFAAFYKYVEEMLESDIQHNDADVLLLKRPVEANEIDSVIAELDDIDIAELVKRQSVIKIKGGGKFEVMFQEFFVAVKDLSLQFDRNLDLVANRWLFLYLTQALDKKTLSAFSTAELQKWPQQISLNLNLSSVFSSEFVDFARNFLKPEQKVLVEVQLMDVFNNLPLYFEAKEILHKGGHKLLLDAVSPSALRMLNLKTLQPDMVKLFWEPLLEYEAFDEKLKAIIDTIGRENFVLAKCDSDKALKWGVSYGITAFQGPFMDDIEVAVVRSRCPSAGACTAQQCLKRRRLLSGTVKAGCAHPEVLEDLL</sequence>
<evidence type="ECO:0000313" key="2">
    <source>
        <dbReference type="Proteomes" id="UP000824107"/>
    </source>
</evidence>
<evidence type="ECO:0000313" key="1">
    <source>
        <dbReference type="EMBL" id="HIU53461.1"/>
    </source>
</evidence>
<comment type="caution">
    <text evidence="1">The sequence shown here is derived from an EMBL/GenBank/DDBJ whole genome shotgun (WGS) entry which is preliminary data.</text>
</comment>
<evidence type="ECO:0008006" key="3">
    <source>
        <dbReference type="Google" id="ProtNLM"/>
    </source>
</evidence>
<protein>
    <recommendedName>
        <fullName evidence="3">EAL domain-containing protein</fullName>
    </recommendedName>
</protein>
<dbReference type="Proteomes" id="UP000824107">
    <property type="component" value="Unassembled WGS sequence"/>
</dbReference>